<feature type="compositionally biased region" description="Acidic residues" evidence="3">
    <location>
        <begin position="199"/>
        <end position="214"/>
    </location>
</feature>
<keyword evidence="6" id="KW-1185">Reference proteome</keyword>
<feature type="region of interest" description="Disordered" evidence="3">
    <location>
        <begin position="129"/>
        <end position="160"/>
    </location>
</feature>
<feature type="compositionally biased region" description="Basic and acidic residues" evidence="3">
    <location>
        <begin position="326"/>
        <end position="341"/>
    </location>
</feature>
<dbReference type="PROSITE" id="PS50014">
    <property type="entry name" value="BROMODOMAIN_2"/>
    <property type="match status" value="1"/>
</dbReference>
<feature type="compositionally biased region" description="Polar residues" evidence="3">
    <location>
        <begin position="312"/>
        <end position="323"/>
    </location>
</feature>
<dbReference type="Proteomes" id="UP000094336">
    <property type="component" value="Unassembled WGS sequence"/>
</dbReference>
<evidence type="ECO:0000256" key="3">
    <source>
        <dbReference type="SAM" id="MobiDB-lite"/>
    </source>
</evidence>
<evidence type="ECO:0000313" key="6">
    <source>
        <dbReference type="Proteomes" id="UP000094336"/>
    </source>
</evidence>
<dbReference type="InterPro" id="IPR036427">
    <property type="entry name" value="Bromodomain-like_sf"/>
</dbReference>
<dbReference type="Pfam" id="PF00439">
    <property type="entry name" value="Bromodomain"/>
    <property type="match status" value="1"/>
</dbReference>
<dbReference type="RefSeq" id="XP_018982948.1">
    <property type="nucleotide sequence ID" value="XM_019129855.1"/>
</dbReference>
<dbReference type="Gene3D" id="1.20.920.10">
    <property type="entry name" value="Bromodomain-like"/>
    <property type="match status" value="1"/>
</dbReference>
<dbReference type="GO" id="GO:0035267">
    <property type="term" value="C:NuA4 histone acetyltransferase complex"/>
    <property type="evidence" value="ECO:0007669"/>
    <property type="project" value="TreeGrafter"/>
</dbReference>
<gene>
    <name evidence="5" type="ORF">BABINDRAFT_163343</name>
</gene>
<feature type="compositionally biased region" description="Acidic residues" evidence="3">
    <location>
        <begin position="241"/>
        <end position="252"/>
    </location>
</feature>
<feature type="compositionally biased region" description="Acidic residues" evidence="3">
    <location>
        <begin position="224"/>
        <end position="234"/>
    </location>
</feature>
<feature type="region of interest" description="Disordered" evidence="3">
    <location>
        <begin position="182"/>
        <end position="258"/>
    </location>
</feature>
<dbReference type="SMART" id="SM00297">
    <property type="entry name" value="BROMO"/>
    <property type="match status" value="1"/>
</dbReference>
<proteinExistence type="predicted"/>
<keyword evidence="1 2" id="KW-0103">Bromodomain</keyword>
<dbReference type="AlphaFoldDB" id="A0A1E3QIZ5"/>
<dbReference type="PANTHER" id="PTHR15398:SF4">
    <property type="entry name" value="BROMODOMAIN-CONTAINING PROTEIN 8 ISOFORM X1"/>
    <property type="match status" value="1"/>
</dbReference>
<feature type="region of interest" description="Disordered" evidence="3">
    <location>
        <begin position="286"/>
        <end position="369"/>
    </location>
</feature>
<dbReference type="InterPro" id="IPR001487">
    <property type="entry name" value="Bromodomain"/>
</dbReference>
<evidence type="ECO:0000313" key="5">
    <source>
        <dbReference type="EMBL" id="ODQ77620.1"/>
    </source>
</evidence>
<name>A0A1E3QIZ5_9ASCO</name>
<accession>A0A1E3QIZ5</accession>
<evidence type="ECO:0000259" key="4">
    <source>
        <dbReference type="PROSITE" id="PS50014"/>
    </source>
</evidence>
<reference evidence="6" key="1">
    <citation type="submission" date="2016-05" db="EMBL/GenBank/DDBJ databases">
        <title>Comparative genomics of biotechnologically important yeasts.</title>
        <authorList>
            <consortium name="DOE Joint Genome Institute"/>
            <person name="Riley R."/>
            <person name="Haridas S."/>
            <person name="Wolfe K.H."/>
            <person name="Lopes M.R."/>
            <person name="Hittinger C.T."/>
            <person name="Goker M."/>
            <person name="Salamov A."/>
            <person name="Wisecaver J."/>
            <person name="Long T.M."/>
            <person name="Aerts A.L."/>
            <person name="Barry K."/>
            <person name="Choi C."/>
            <person name="Clum A."/>
            <person name="Coughlan A.Y."/>
            <person name="Deshpande S."/>
            <person name="Douglass A.P."/>
            <person name="Hanson S.J."/>
            <person name="Klenk H.-P."/>
            <person name="Labutti K."/>
            <person name="Lapidus A."/>
            <person name="Lindquist E."/>
            <person name="Lipzen A."/>
            <person name="Meier-Kolthoff J.P."/>
            <person name="Ohm R.A."/>
            <person name="Otillar R.P."/>
            <person name="Pangilinan J."/>
            <person name="Peng Y."/>
            <person name="Rokas A."/>
            <person name="Rosa C.A."/>
            <person name="Scheuner C."/>
            <person name="Sibirny A.A."/>
            <person name="Slot J.C."/>
            <person name="Stielow J.B."/>
            <person name="Sun H."/>
            <person name="Kurtzman C.P."/>
            <person name="Blackwell M."/>
            <person name="Grigoriev I.V."/>
            <person name="Jeffries T.W."/>
        </authorList>
    </citation>
    <scope>NUCLEOTIDE SEQUENCE [LARGE SCALE GENOMIC DNA]</scope>
    <source>
        <strain evidence="6">NRRL Y-12698</strain>
    </source>
</reference>
<dbReference type="OrthoDB" id="21449at2759"/>
<dbReference type="GO" id="GO:0006325">
    <property type="term" value="P:chromatin organization"/>
    <property type="evidence" value="ECO:0007669"/>
    <property type="project" value="UniProtKB-ARBA"/>
</dbReference>
<feature type="domain" description="Bromo" evidence="4">
    <location>
        <begin position="385"/>
        <end position="455"/>
    </location>
</feature>
<evidence type="ECO:0000256" key="1">
    <source>
        <dbReference type="ARBA" id="ARBA00023117"/>
    </source>
</evidence>
<protein>
    <recommendedName>
        <fullName evidence="4">Bromo domain-containing protein</fullName>
    </recommendedName>
</protein>
<dbReference type="GeneID" id="30147708"/>
<dbReference type="STRING" id="984486.A0A1E3QIZ5"/>
<dbReference type="CDD" id="cd04369">
    <property type="entry name" value="Bromodomain"/>
    <property type="match status" value="1"/>
</dbReference>
<evidence type="ECO:0000256" key="2">
    <source>
        <dbReference type="PROSITE-ProRule" id="PRU00035"/>
    </source>
</evidence>
<dbReference type="SUPFAM" id="SSF47370">
    <property type="entry name" value="Bromodomain"/>
    <property type="match status" value="1"/>
</dbReference>
<sequence length="479" mass="54309">MDALLIVKEIAVLQTVWFLVSSFYEQSNSGLAPTIYTDDEVLHMVNYNHLLKLHSLTLLSQDIQRILKSRLKMEWPRETAILAHITSDEASLRTTLDELKELVSSRVHNLALDLKAYDEKTEPLEIEGAMDTGSPEEHFVDSESVLVPEESEPLTPEPLSPVLEASQSDVLSETHMPVEFAESVTSPLADPETKREEAKVDEEEGEEEEDEKDGEEDKAKVDEVAEDEVAEDEEIGRNEEGEIQNEAEAMEDIEIKGEEITVPVINETISEATENILDGETQVEVKEEANNTEKSKPVGLVDEHKSEAEIETGSQETIPNSVEDSQDVKEELDDRKERVTFEADTPEEATTASQFNARKRKSMTPPAQSNKRFQSMVNQLITDISGNKYATMFLQPVSENDAPDYYSLIRSPIDLKILKQMVKKQEITNFVEFERSLRLMFANAIMYNHEDTETYLWTLQMIKDVDMMLNLFKSAQRDG</sequence>
<feature type="compositionally biased region" description="Basic and acidic residues" evidence="3">
    <location>
        <begin position="286"/>
        <end position="308"/>
    </location>
</feature>
<dbReference type="EMBL" id="KV454439">
    <property type="protein sequence ID" value="ODQ77620.1"/>
    <property type="molecule type" value="Genomic_DNA"/>
</dbReference>
<organism evidence="5 6">
    <name type="scientific">Babjeviella inositovora NRRL Y-12698</name>
    <dbReference type="NCBI Taxonomy" id="984486"/>
    <lineage>
        <taxon>Eukaryota</taxon>
        <taxon>Fungi</taxon>
        <taxon>Dikarya</taxon>
        <taxon>Ascomycota</taxon>
        <taxon>Saccharomycotina</taxon>
        <taxon>Pichiomycetes</taxon>
        <taxon>Serinales incertae sedis</taxon>
        <taxon>Babjeviella</taxon>
    </lineage>
</organism>
<dbReference type="PANTHER" id="PTHR15398">
    <property type="entry name" value="BROMODOMAIN-CONTAINING PROTEIN 8"/>
    <property type="match status" value="1"/>
</dbReference>
<dbReference type="PRINTS" id="PR00503">
    <property type="entry name" value="BROMODOMAIN"/>
</dbReference>